<reference evidence="1" key="1">
    <citation type="submission" date="2021-03" db="EMBL/GenBank/DDBJ databases">
        <title>Evolutionary priming and transition to the ectomycorrhizal habit in an iconic lineage of mushroom-forming fungi: is preadaptation a requirement?</title>
        <authorList>
            <consortium name="DOE Joint Genome Institute"/>
            <person name="Looney B.P."/>
            <person name="Miyauchi S."/>
            <person name="Morin E."/>
            <person name="Drula E."/>
            <person name="Courty P.E."/>
            <person name="Chicoki N."/>
            <person name="Fauchery L."/>
            <person name="Kohler A."/>
            <person name="Kuo A."/>
            <person name="LaButti K."/>
            <person name="Pangilinan J."/>
            <person name="Lipzen A."/>
            <person name="Riley R."/>
            <person name="Andreopoulos W."/>
            <person name="He G."/>
            <person name="Johnson J."/>
            <person name="Barry K.W."/>
            <person name="Grigoriev I.V."/>
            <person name="Nagy L."/>
            <person name="Hibbett D."/>
            <person name="Henrissat B."/>
            <person name="Matheny P.B."/>
            <person name="Labbe J."/>
            <person name="Martin A.F."/>
        </authorList>
    </citation>
    <scope>NUCLEOTIDE SEQUENCE</scope>
    <source>
        <strain evidence="1">BPL698</strain>
    </source>
</reference>
<comment type="caution">
    <text evidence="1">The sequence shown here is derived from an EMBL/GenBank/DDBJ whole genome shotgun (WGS) entry which is preliminary data.</text>
</comment>
<accession>A0ACC0U0J5</accession>
<evidence type="ECO:0000313" key="2">
    <source>
        <dbReference type="Proteomes" id="UP001207468"/>
    </source>
</evidence>
<dbReference type="Proteomes" id="UP001207468">
    <property type="component" value="Unassembled WGS sequence"/>
</dbReference>
<dbReference type="EMBL" id="JAGFNK010000240">
    <property type="protein sequence ID" value="KAI9456157.1"/>
    <property type="molecule type" value="Genomic_DNA"/>
</dbReference>
<sequence>MEEDDRSPSPTRSSLPPPLHRHLRSAPQSSRSMPTTAAHIPIPWSGGQRSTTDPAFYTYPPPPNTSREPAFPAPDNQLAETTHGWQTDAPQRDVPIWDERFPHLQRIGHAESYTRADDSAWGGSYSLRRAHSSDWRPVPLEQFEDRRPFTFSPDISQSQKTVAEPSSSRLDFIPYVAVPEGLTSRVFERPNLSASFTAEPAHDRAYLQSVTYGPSGNPSAENFVSPRLDSVFLDVPGPPTTVDGSVVGQGELVEESPIKTVNKGKRRASCSPEGELPPLRRFRKKTQIACNFCRGRKLGCSGDRPRCKTCNKRGGECQYVETPRRRGPGRAPRGSRKLAKAREASARTKRSTPEDGRPTFPGVSFEMPLSPIQTSNTSDFGPSPAICEEGQPGNHQWRADSVNRAFLTCYSPGWGAVT</sequence>
<organism evidence="1 2">
    <name type="scientific">Russula earlei</name>
    <dbReference type="NCBI Taxonomy" id="71964"/>
    <lineage>
        <taxon>Eukaryota</taxon>
        <taxon>Fungi</taxon>
        <taxon>Dikarya</taxon>
        <taxon>Basidiomycota</taxon>
        <taxon>Agaricomycotina</taxon>
        <taxon>Agaricomycetes</taxon>
        <taxon>Russulales</taxon>
        <taxon>Russulaceae</taxon>
        <taxon>Russula</taxon>
    </lineage>
</organism>
<keyword evidence="2" id="KW-1185">Reference proteome</keyword>
<protein>
    <submittedName>
        <fullName evidence="1">Uncharacterized protein</fullName>
    </submittedName>
</protein>
<evidence type="ECO:0000313" key="1">
    <source>
        <dbReference type="EMBL" id="KAI9456157.1"/>
    </source>
</evidence>
<gene>
    <name evidence="1" type="ORF">F5148DRAFT_379259</name>
</gene>
<proteinExistence type="predicted"/>
<name>A0ACC0U0J5_9AGAM</name>